<evidence type="ECO:0000313" key="1">
    <source>
        <dbReference type="EMBL" id="MCL1127568.1"/>
    </source>
</evidence>
<gene>
    <name evidence="1" type="ORF">L2764_24615</name>
</gene>
<name>A0ABT0LIP3_9GAMM</name>
<reference evidence="1 2" key="1">
    <citation type="submission" date="2022-01" db="EMBL/GenBank/DDBJ databases">
        <title>Whole genome-based taxonomy of the Shewanellaceae.</title>
        <authorList>
            <person name="Martin-Rodriguez A.J."/>
        </authorList>
    </citation>
    <scope>NUCLEOTIDE SEQUENCE [LARGE SCALE GENOMIC DNA]</scope>
    <source>
        <strain evidence="1 2">DSM 17177</strain>
    </source>
</reference>
<comment type="caution">
    <text evidence="1">The sequence shown here is derived from an EMBL/GenBank/DDBJ whole genome shotgun (WGS) entry which is preliminary data.</text>
</comment>
<dbReference type="Proteomes" id="UP001203423">
    <property type="component" value="Unassembled WGS sequence"/>
</dbReference>
<keyword evidence="2" id="KW-1185">Reference proteome</keyword>
<dbReference type="RefSeq" id="WP_248943008.1">
    <property type="nucleotide sequence ID" value="NZ_JAKIKS010000175.1"/>
</dbReference>
<sequence>MSLNPFFTRMRWTHASITLYQYYVISLFLNQSDGYKAMNSYYASVAFDIPTSRFIQLIISALAFLMKFDGVGWQSGLTHRNAW</sequence>
<proteinExistence type="predicted"/>
<accession>A0ABT0LIP3</accession>
<organism evidence="1 2">
    <name type="scientific">Shewanella surugensis</name>
    <dbReference type="NCBI Taxonomy" id="212020"/>
    <lineage>
        <taxon>Bacteria</taxon>
        <taxon>Pseudomonadati</taxon>
        <taxon>Pseudomonadota</taxon>
        <taxon>Gammaproteobacteria</taxon>
        <taxon>Alteromonadales</taxon>
        <taxon>Shewanellaceae</taxon>
        <taxon>Shewanella</taxon>
    </lineage>
</organism>
<evidence type="ECO:0000313" key="2">
    <source>
        <dbReference type="Proteomes" id="UP001203423"/>
    </source>
</evidence>
<protein>
    <submittedName>
        <fullName evidence="1">Uncharacterized protein</fullName>
    </submittedName>
</protein>
<dbReference type="EMBL" id="JAKIKS010000175">
    <property type="protein sequence ID" value="MCL1127568.1"/>
    <property type="molecule type" value="Genomic_DNA"/>
</dbReference>